<protein>
    <submittedName>
        <fullName evidence="1">Uncharacterized protein</fullName>
    </submittedName>
</protein>
<accession>A0AAD9ZJ24</accession>
<evidence type="ECO:0000313" key="1">
    <source>
        <dbReference type="EMBL" id="KAK3178402.1"/>
    </source>
</evidence>
<evidence type="ECO:0000313" key="2">
    <source>
        <dbReference type="Proteomes" id="UP001276659"/>
    </source>
</evidence>
<reference evidence="1" key="1">
    <citation type="submission" date="2022-11" db="EMBL/GenBank/DDBJ databases">
        <title>Chromosomal genome sequence assembly and mating type (MAT) locus characterization of the leprose asexual lichenized fungus Lepraria neglecta (Nyl.) Erichsen.</title>
        <authorList>
            <person name="Allen J.L."/>
            <person name="Pfeffer B."/>
        </authorList>
    </citation>
    <scope>NUCLEOTIDE SEQUENCE</scope>
    <source>
        <strain evidence="1">Allen 5258</strain>
    </source>
</reference>
<organism evidence="1 2">
    <name type="scientific">Lepraria neglecta</name>
    <dbReference type="NCBI Taxonomy" id="209136"/>
    <lineage>
        <taxon>Eukaryota</taxon>
        <taxon>Fungi</taxon>
        <taxon>Dikarya</taxon>
        <taxon>Ascomycota</taxon>
        <taxon>Pezizomycotina</taxon>
        <taxon>Lecanoromycetes</taxon>
        <taxon>OSLEUM clade</taxon>
        <taxon>Lecanoromycetidae</taxon>
        <taxon>Lecanorales</taxon>
        <taxon>Lecanorineae</taxon>
        <taxon>Stereocaulaceae</taxon>
        <taxon>Lepraria</taxon>
    </lineage>
</organism>
<dbReference type="AlphaFoldDB" id="A0AAD9ZJ24"/>
<dbReference type="Proteomes" id="UP001276659">
    <property type="component" value="Unassembled WGS sequence"/>
</dbReference>
<name>A0AAD9ZJ24_9LECA</name>
<comment type="caution">
    <text evidence="1">The sequence shown here is derived from an EMBL/GenBank/DDBJ whole genome shotgun (WGS) entry which is preliminary data.</text>
</comment>
<sequence>MRILPIGGNLDLPEELIDQLAQGVEQIIVEEINHPGTLIEEQIEQIRNIEALDWVTPEQPEREWMNRWPQMPPLPPPLPPGVEPAPGTNICPDYSMIEVPPGLEGHGFLRLNQASIDLAKTLPEAPPAKLIPGDLGWARTVPPEFEQLTLNGKITYARKIGERVFNSVLRYADGTQAAVGPAVGPWEVEQLKMEQKNMDQVKKAEFQQLRNKWENVEWMTQSIRQEDTRLAKWEAIPPKRRRRRVRKL</sequence>
<dbReference type="EMBL" id="JASNWA010000003">
    <property type="protein sequence ID" value="KAK3178402.1"/>
    <property type="molecule type" value="Genomic_DNA"/>
</dbReference>
<keyword evidence="2" id="KW-1185">Reference proteome</keyword>
<gene>
    <name evidence="1" type="ORF">OEA41_000537</name>
</gene>
<proteinExistence type="predicted"/>